<evidence type="ECO:0000256" key="8">
    <source>
        <dbReference type="ARBA" id="ARBA00022967"/>
    </source>
</evidence>
<evidence type="ECO:0000256" key="12">
    <source>
        <dbReference type="ARBA" id="ARBA00023310"/>
    </source>
</evidence>
<dbReference type="EMBL" id="JAKOGI010000642">
    <property type="protein sequence ID" value="KAJ8432047.1"/>
    <property type="molecule type" value="Genomic_DNA"/>
</dbReference>
<comment type="similarity">
    <text evidence="2">Belongs to the ATPase alpha/beta chains family.</text>
</comment>
<evidence type="ECO:0000256" key="6">
    <source>
        <dbReference type="ARBA" id="ARBA00022781"/>
    </source>
</evidence>
<comment type="subcellular location">
    <subcellularLocation>
        <location evidence="1">Membrane</location>
        <topology evidence="1">Peripheral membrane protein</topology>
    </subcellularLocation>
</comment>
<dbReference type="GO" id="GO:0005739">
    <property type="term" value="C:mitochondrion"/>
    <property type="evidence" value="ECO:0007669"/>
    <property type="project" value="GOC"/>
</dbReference>
<protein>
    <recommendedName>
        <fullName evidence="3">H(+)-transporting two-sector ATPase</fullName>
        <ecNumber evidence="3">7.1.2.2</ecNumber>
    </recommendedName>
</protein>
<evidence type="ECO:0000313" key="15">
    <source>
        <dbReference type="Proteomes" id="UP001153076"/>
    </source>
</evidence>
<dbReference type="InterPro" id="IPR027417">
    <property type="entry name" value="P-loop_NTPase"/>
</dbReference>
<keyword evidence="10" id="KW-0472">Membrane</keyword>
<reference evidence="14" key="1">
    <citation type="submission" date="2022-04" db="EMBL/GenBank/DDBJ databases">
        <title>Carnegiea gigantea Genome sequencing and assembly v2.</title>
        <authorList>
            <person name="Copetti D."/>
            <person name="Sanderson M.J."/>
            <person name="Burquez A."/>
            <person name="Wojciechowski M.F."/>
        </authorList>
    </citation>
    <scope>NUCLEOTIDE SEQUENCE</scope>
    <source>
        <strain evidence="14">SGP5-SGP5p</strain>
        <tissue evidence="14">Aerial part</tissue>
    </source>
</reference>
<keyword evidence="11" id="KW-0139">CF(1)</keyword>
<evidence type="ECO:0000256" key="5">
    <source>
        <dbReference type="ARBA" id="ARBA00022741"/>
    </source>
</evidence>
<dbReference type="GO" id="GO:0045259">
    <property type="term" value="C:proton-transporting ATP synthase complex"/>
    <property type="evidence" value="ECO:0007669"/>
    <property type="project" value="UniProtKB-KW"/>
</dbReference>
<evidence type="ECO:0000256" key="11">
    <source>
        <dbReference type="ARBA" id="ARBA00023196"/>
    </source>
</evidence>
<dbReference type="GO" id="GO:0046933">
    <property type="term" value="F:proton-transporting ATP synthase activity, rotational mechanism"/>
    <property type="evidence" value="ECO:0007669"/>
    <property type="project" value="TreeGrafter"/>
</dbReference>
<keyword evidence="6" id="KW-0375">Hydrogen ion transport</keyword>
<dbReference type="GO" id="GO:0009535">
    <property type="term" value="C:chloroplast thylakoid membrane"/>
    <property type="evidence" value="ECO:0007669"/>
    <property type="project" value="TreeGrafter"/>
</dbReference>
<keyword evidence="8" id="KW-1278">Translocase</keyword>
<dbReference type="SUPFAM" id="SSF52540">
    <property type="entry name" value="P-loop containing nucleoside triphosphate hydrolases"/>
    <property type="match status" value="1"/>
</dbReference>
<keyword evidence="9" id="KW-0406">Ion transport</keyword>
<evidence type="ECO:0000256" key="3">
    <source>
        <dbReference type="ARBA" id="ARBA00012473"/>
    </source>
</evidence>
<evidence type="ECO:0000256" key="2">
    <source>
        <dbReference type="ARBA" id="ARBA00008936"/>
    </source>
</evidence>
<keyword evidence="7" id="KW-0067">ATP-binding</keyword>
<evidence type="ECO:0000256" key="7">
    <source>
        <dbReference type="ARBA" id="ARBA00022840"/>
    </source>
</evidence>
<dbReference type="GO" id="GO:0005524">
    <property type="term" value="F:ATP binding"/>
    <property type="evidence" value="ECO:0007669"/>
    <property type="project" value="UniProtKB-KW"/>
</dbReference>
<evidence type="ECO:0000256" key="10">
    <source>
        <dbReference type="ARBA" id="ARBA00023136"/>
    </source>
</evidence>
<dbReference type="SUPFAM" id="SSF47917">
    <property type="entry name" value="C-terminal domain of alpha and beta subunits of F1 ATP synthase"/>
    <property type="match status" value="1"/>
</dbReference>
<dbReference type="Proteomes" id="UP001153076">
    <property type="component" value="Unassembled WGS sequence"/>
</dbReference>
<proteinExistence type="inferred from homology"/>
<evidence type="ECO:0000256" key="9">
    <source>
        <dbReference type="ARBA" id="ARBA00023065"/>
    </source>
</evidence>
<evidence type="ECO:0000313" key="14">
    <source>
        <dbReference type="EMBL" id="KAJ8432047.1"/>
    </source>
</evidence>
<dbReference type="InterPro" id="IPR024034">
    <property type="entry name" value="ATPase_F1/V1_b/a_C"/>
</dbReference>
<dbReference type="InterPro" id="IPR050053">
    <property type="entry name" value="ATPase_alpha/beta_chains"/>
</dbReference>
<comment type="caution">
    <text evidence="14">The sequence shown here is derived from an EMBL/GenBank/DDBJ whole genome shotgun (WGS) entry which is preliminary data.</text>
</comment>
<keyword evidence="15" id="KW-1185">Reference proteome</keyword>
<organism evidence="14 15">
    <name type="scientific">Carnegiea gigantea</name>
    <dbReference type="NCBI Taxonomy" id="171969"/>
    <lineage>
        <taxon>Eukaryota</taxon>
        <taxon>Viridiplantae</taxon>
        <taxon>Streptophyta</taxon>
        <taxon>Embryophyta</taxon>
        <taxon>Tracheophyta</taxon>
        <taxon>Spermatophyta</taxon>
        <taxon>Magnoliopsida</taxon>
        <taxon>eudicotyledons</taxon>
        <taxon>Gunneridae</taxon>
        <taxon>Pentapetalae</taxon>
        <taxon>Caryophyllales</taxon>
        <taxon>Cactineae</taxon>
        <taxon>Cactaceae</taxon>
        <taxon>Cactoideae</taxon>
        <taxon>Echinocereeae</taxon>
        <taxon>Carnegiea</taxon>
    </lineage>
</organism>
<sequence length="228" mass="24975">MELTNSIAKAYGGVSVFGKVGERTCEGNDLYKEMKESGVISEQNIAKSKVNVVYGSEVSALLENAFCYGISTYSQYQNGLVTRKNYFYKRRGHNFDSSSYIPVDNLTYPASAMTFAHLDATTILPRGLATKDIYPVVDPLDSMSTMLQPLIIGKKHYETASIYGPGKYVGLLETIGGFQLILSEELDSLPEQAFYLVVKEIILPTNSSQTAVSPIATALDIGILRITP</sequence>
<accession>A0A9Q1JWC3</accession>
<dbReference type="AlphaFoldDB" id="A0A9Q1JWC3"/>
<dbReference type="OrthoDB" id="149879at2759"/>
<dbReference type="GO" id="GO:0042776">
    <property type="term" value="P:proton motive force-driven mitochondrial ATP synthesis"/>
    <property type="evidence" value="ECO:0007669"/>
    <property type="project" value="TreeGrafter"/>
</dbReference>
<dbReference type="Gene3D" id="1.10.1140.10">
    <property type="entry name" value="Bovine Mitochondrial F1-atpase, Atp Synthase Beta Chain, Chain D, domain 3"/>
    <property type="match status" value="1"/>
</dbReference>
<keyword evidence="4" id="KW-0813">Transport</keyword>
<evidence type="ECO:0000256" key="1">
    <source>
        <dbReference type="ARBA" id="ARBA00004170"/>
    </source>
</evidence>
<keyword evidence="5" id="KW-0547">Nucleotide-binding</keyword>
<dbReference type="Gene3D" id="3.40.50.12240">
    <property type="match status" value="1"/>
</dbReference>
<dbReference type="Gene3D" id="3.40.50.300">
    <property type="entry name" value="P-loop containing nucleotide triphosphate hydrolases"/>
    <property type="match status" value="1"/>
</dbReference>
<dbReference type="PANTHER" id="PTHR15184">
    <property type="entry name" value="ATP SYNTHASE"/>
    <property type="match status" value="1"/>
</dbReference>
<keyword evidence="12" id="KW-0066">ATP synthesis</keyword>
<dbReference type="PANTHER" id="PTHR15184:SF71">
    <property type="entry name" value="ATP SYNTHASE SUBUNIT BETA, MITOCHONDRIAL"/>
    <property type="match status" value="1"/>
</dbReference>
<evidence type="ECO:0000256" key="13">
    <source>
        <dbReference type="ARBA" id="ARBA00048383"/>
    </source>
</evidence>
<name>A0A9Q1JWC3_9CARY</name>
<gene>
    <name evidence="14" type="ORF">Cgig2_001971</name>
</gene>
<dbReference type="EC" id="7.1.2.2" evidence="3"/>
<evidence type="ECO:0000256" key="4">
    <source>
        <dbReference type="ARBA" id="ARBA00022448"/>
    </source>
</evidence>
<comment type="catalytic activity">
    <reaction evidence="13">
        <text>ATP + H2O + 4 H(+)(in) = ADP + phosphate + 5 H(+)(out)</text>
        <dbReference type="Rhea" id="RHEA:57720"/>
        <dbReference type="ChEBI" id="CHEBI:15377"/>
        <dbReference type="ChEBI" id="CHEBI:15378"/>
        <dbReference type="ChEBI" id="CHEBI:30616"/>
        <dbReference type="ChEBI" id="CHEBI:43474"/>
        <dbReference type="ChEBI" id="CHEBI:456216"/>
        <dbReference type="EC" id="7.1.2.2"/>
    </reaction>
</comment>